<dbReference type="RefSeq" id="WP_209356135.1">
    <property type="nucleotide sequence ID" value="NZ_CP060010.1"/>
</dbReference>
<dbReference type="Proteomes" id="UP000665026">
    <property type="component" value="Chromosome"/>
</dbReference>
<reference evidence="2" key="1">
    <citation type="submission" date="2020-07" db="EMBL/GenBank/DDBJ databases">
        <title>Genome sequences of bacteria associated with the marine, planktonic diatom Thalassiosira profunda strain ECT2AJA-044.</title>
        <authorList>
            <person name="Gargas C.B."/>
            <person name="Roberts W.R."/>
            <person name="Alverson A.J."/>
        </authorList>
    </citation>
    <scope>NUCLEOTIDE SEQUENCE</scope>
    <source>
        <strain evidence="2">ECT2AJA-044</strain>
    </source>
</reference>
<organism evidence="2 3">
    <name type="scientific">Cognatishimia activa</name>
    <dbReference type="NCBI Taxonomy" id="1715691"/>
    <lineage>
        <taxon>Bacteria</taxon>
        <taxon>Pseudomonadati</taxon>
        <taxon>Pseudomonadota</taxon>
        <taxon>Alphaproteobacteria</taxon>
        <taxon>Rhodobacterales</taxon>
        <taxon>Paracoccaceae</taxon>
        <taxon>Cognatishimia</taxon>
    </lineage>
</organism>
<evidence type="ECO:0000256" key="1">
    <source>
        <dbReference type="SAM" id="Coils"/>
    </source>
</evidence>
<dbReference type="AlphaFoldDB" id="A0A975ENQ5"/>
<feature type="coiled-coil region" evidence="1">
    <location>
        <begin position="44"/>
        <end position="71"/>
    </location>
</feature>
<sequence length="187" mass="19701">MTDIADLENRLSAAMDRIATGLNNLGDAPAAASGDQSGDQSEEIAALKAALEEERTANAQLEARVKALTAAAEARASGDTDGEVAAVTGAHQQEIEAIRDAAAEERAAWAGLNQRLVRLRRSNKLMRSNTLALRQAAADMVVDPELINNSLQVELDAAIAAQELERAEADVIIKTLMPMVKTGTEGA</sequence>
<dbReference type="KEGG" id="cact:HZ995_13215"/>
<name>A0A975ENQ5_9RHOB</name>
<keyword evidence="1" id="KW-0175">Coiled coil</keyword>
<dbReference type="EMBL" id="CP060010">
    <property type="protein sequence ID" value="QTN35430.1"/>
    <property type="molecule type" value="Genomic_DNA"/>
</dbReference>
<protein>
    <submittedName>
        <fullName evidence="2">Uncharacterized protein</fullName>
    </submittedName>
</protein>
<gene>
    <name evidence="2" type="ORF">HZ995_13215</name>
</gene>
<evidence type="ECO:0000313" key="2">
    <source>
        <dbReference type="EMBL" id="QTN35430.1"/>
    </source>
</evidence>
<evidence type="ECO:0000313" key="3">
    <source>
        <dbReference type="Proteomes" id="UP000665026"/>
    </source>
</evidence>
<accession>A0A975ENQ5</accession>
<proteinExistence type="predicted"/>